<name>A0A641ASK0_9ACTN</name>
<protein>
    <submittedName>
        <fullName evidence="1">Uncharacterized protein</fullName>
    </submittedName>
</protein>
<reference evidence="1" key="1">
    <citation type="submission" date="2019-09" db="EMBL/GenBank/DDBJ databases">
        <authorList>
            <person name="Li J."/>
        </authorList>
    </citation>
    <scope>NUCLEOTIDE SEQUENCE [LARGE SCALE GENOMIC DNA]</scope>
    <source>
        <strain evidence="1">NRBC 14897</strain>
    </source>
</reference>
<comment type="caution">
    <text evidence="1">The sequence shown here is derived from an EMBL/GenBank/DDBJ whole genome shotgun (WGS) entry which is preliminary data.</text>
</comment>
<accession>A0A641ASK0</accession>
<evidence type="ECO:0000313" key="2">
    <source>
        <dbReference type="Proteomes" id="UP001515100"/>
    </source>
</evidence>
<dbReference type="AlphaFoldDB" id="A0A641ASK0"/>
<keyword evidence="2" id="KW-1185">Reference proteome</keyword>
<dbReference type="RefSeq" id="WP_129181037.1">
    <property type="nucleotide sequence ID" value="NZ_JAGIOG010000001.1"/>
</dbReference>
<sequence>MDEITVEGHARWLALDLEADADELIAAIVAEYEASTPNGNVEAIAEVLASIAQRTAQDNPTGDDAFVLGLWAYLETGLQLDPAGTATLRAIRATPDTTARQVIDELLVGTEPYGTGESMEIDTASGPALAARVRYVDPDDADREVRETSLVVWVRPEAELPMSFLLACSSIDLVEAAPVWPALRELAAGVAGL</sequence>
<evidence type="ECO:0000313" key="1">
    <source>
        <dbReference type="EMBL" id="KAA1380507.1"/>
    </source>
</evidence>
<dbReference type="EMBL" id="SDPP02000001">
    <property type="protein sequence ID" value="KAA1380507.1"/>
    <property type="molecule type" value="Genomic_DNA"/>
</dbReference>
<gene>
    <name evidence="1" type="ORF">ESP62_004835</name>
</gene>
<organism evidence="1 2">
    <name type="scientific">Aeromicrobium fastidiosum</name>
    <dbReference type="NCBI Taxonomy" id="52699"/>
    <lineage>
        <taxon>Bacteria</taxon>
        <taxon>Bacillati</taxon>
        <taxon>Actinomycetota</taxon>
        <taxon>Actinomycetes</taxon>
        <taxon>Propionibacteriales</taxon>
        <taxon>Nocardioidaceae</taxon>
        <taxon>Aeromicrobium</taxon>
    </lineage>
</organism>
<proteinExistence type="predicted"/>
<dbReference type="Proteomes" id="UP001515100">
    <property type="component" value="Unassembled WGS sequence"/>
</dbReference>